<proteinExistence type="predicted"/>
<keyword evidence="2" id="KW-0812">Transmembrane</keyword>
<dbReference type="GO" id="GO:0042302">
    <property type="term" value="F:structural constituent of cuticle"/>
    <property type="evidence" value="ECO:0007669"/>
    <property type="project" value="UniProtKB-UniRule"/>
</dbReference>
<dbReference type="InterPro" id="IPR000618">
    <property type="entry name" value="Insect_cuticle"/>
</dbReference>
<feature type="non-terminal residue" evidence="3">
    <location>
        <position position="93"/>
    </location>
</feature>
<accession>A0AAD8E2K9</accession>
<evidence type="ECO:0000256" key="1">
    <source>
        <dbReference type="PROSITE-ProRule" id="PRU00497"/>
    </source>
</evidence>
<keyword evidence="1" id="KW-0193">Cuticle</keyword>
<reference evidence="3" key="2">
    <citation type="submission" date="2023-05" db="EMBL/GenBank/DDBJ databases">
        <authorList>
            <person name="Fouks B."/>
        </authorList>
    </citation>
    <scope>NUCLEOTIDE SEQUENCE</scope>
    <source>
        <strain evidence="3">Stay&amp;Tobe</strain>
        <tissue evidence="3">Testes</tissue>
    </source>
</reference>
<feature type="non-terminal residue" evidence="3">
    <location>
        <position position="1"/>
    </location>
</feature>
<evidence type="ECO:0000313" key="4">
    <source>
        <dbReference type="Proteomes" id="UP001233999"/>
    </source>
</evidence>
<organism evidence="3 4">
    <name type="scientific">Diploptera punctata</name>
    <name type="common">Pacific beetle cockroach</name>
    <dbReference type="NCBI Taxonomy" id="6984"/>
    <lineage>
        <taxon>Eukaryota</taxon>
        <taxon>Metazoa</taxon>
        <taxon>Ecdysozoa</taxon>
        <taxon>Arthropoda</taxon>
        <taxon>Hexapoda</taxon>
        <taxon>Insecta</taxon>
        <taxon>Pterygota</taxon>
        <taxon>Neoptera</taxon>
        <taxon>Polyneoptera</taxon>
        <taxon>Dictyoptera</taxon>
        <taxon>Blattodea</taxon>
        <taxon>Blaberoidea</taxon>
        <taxon>Blaberidae</taxon>
        <taxon>Diplopterinae</taxon>
        <taxon>Diploptera</taxon>
    </lineage>
</organism>
<dbReference type="Proteomes" id="UP001233999">
    <property type="component" value="Unassembled WGS sequence"/>
</dbReference>
<reference evidence="3" key="1">
    <citation type="journal article" date="2023" name="IScience">
        <title>Live-bearing cockroach genome reveals convergent evolutionary mechanisms linked to viviparity in insects and beyond.</title>
        <authorList>
            <person name="Fouks B."/>
            <person name="Harrison M.C."/>
            <person name="Mikhailova A.A."/>
            <person name="Marchal E."/>
            <person name="English S."/>
            <person name="Carruthers M."/>
            <person name="Jennings E.C."/>
            <person name="Chiamaka E.L."/>
            <person name="Frigard R.A."/>
            <person name="Pippel M."/>
            <person name="Attardo G.M."/>
            <person name="Benoit J.B."/>
            <person name="Bornberg-Bauer E."/>
            <person name="Tobe S.S."/>
        </authorList>
    </citation>
    <scope>NUCLEOTIDE SEQUENCE</scope>
    <source>
        <strain evidence="3">Stay&amp;Tobe</strain>
    </source>
</reference>
<evidence type="ECO:0000256" key="2">
    <source>
        <dbReference type="SAM" id="Phobius"/>
    </source>
</evidence>
<name>A0AAD8E2K9_DIPPU</name>
<comment type="caution">
    <text evidence="3">The sequence shown here is derived from an EMBL/GenBank/DDBJ whole genome shotgun (WGS) entry which is preliminary data.</text>
</comment>
<dbReference type="PROSITE" id="PS51155">
    <property type="entry name" value="CHIT_BIND_RR_2"/>
    <property type="match status" value="1"/>
</dbReference>
<keyword evidence="2" id="KW-0472">Membrane</keyword>
<protein>
    <submittedName>
        <fullName evidence="3">Uncharacterized protein</fullName>
    </submittedName>
</protein>
<sequence length="93" mass="10356">SMSLTRLEDNFSNSSGTIIIPFVFFFFFKNKLMTLKFITQLFDDQIKYETSNGIKREEKGVVKNAGTADEALSVQGSYSYTGPDGKPVNLSSP</sequence>
<dbReference type="EMBL" id="JASPKZ010010652">
    <property type="protein sequence ID" value="KAJ9574182.1"/>
    <property type="molecule type" value="Genomic_DNA"/>
</dbReference>
<dbReference type="Pfam" id="PF00379">
    <property type="entry name" value="Chitin_bind_4"/>
    <property type="match status" value="1"/>
</dbReference>
<evidence type="ECO:0000313" key="3">
    <source>
        <dbReference type="EMBL" id="KAJ9574182.1"/>
    </source>
</evidence>
<dbReference type="AlphaFoldDB" id="A0AAD8E2K9"/>
<keyword evidence="4" id="KW-1185">Reference proteome</keyword>
<gene>
    <name evidence="3" type="ORF">L9F63_008438</name>
</gene>
<feature type="transmembrane region" description="Helical" evidence="2">
    <location>
        <begin position="12"/>
        <end position="28"/>
    </location>
</feature>
<keyword evidence="2" id="KW-1133">Transmembrane helix</keyword>